<dbReference type="OrthoDB" id="9809878at2"/>
<dbReference type="PIRSF" id="PIRSF002070">
    <property type="entry name" value="SSB"/>
    <property type="match status" value="1"/>
</dbReference>
<evidence type="ECO:0000313" key="7">
    <source>
        <dbReference type="Proteomes" id="UP000323392"/>
    </source>
</evidence>
<dbReference type="Proteomes" id="UP000323392">
    <property type="component" value="Unassembled WGS sequence"/>
</dbReference>
<evidence type="ECO:0000313" key="6">
    <source>
        <dbReference type="Proteomes" id="UP000092605"/>
    </source>
</evidence>
<name>A0A150FQZ0_CLOPD</name>
<dbReference type="InterPro" id="IPR012340">
    <property type="entry name" value="NA-bd_OB-fold"/>
</dbReference>
<proteinExistence type="inferred from homology"/>
<keyword evidence="7" id="KW-1185">Reference proteome</keyword>
<reference evidence="4 6" key="1">
    <citation type="submission" date="2016-02" db="EMBL/GenBank/DDBJ databases">
        <title>Draft genome sequence for Clostridium paradoxum JW-YL-7.</title>
        <authorList>
            <person name="Utturkar S.M."/>
            <person name="Lancaster A."/>
            <person name="Poole F.L."/>
            <person name="Adams M.W."/>
            <person name="Brown S.D."/>
        </authorList>
    </citation>
    <scope>NUCLEOTIDE SEQUENCE [LARGE SCALE GENOMIC DNA]</scope>
    <source>
        <strain evidence="4 6">JW-YL-7</strain>
    </source>
</reference>
<gene>
    <name evidence="4" type="ORF">JWYL7_1112</name>
    <name evidence="5" type="ORF">SAMN05661008_01503</name>
</gene>
<keyword evidence="1 2" id="KW-0238">DNA-binding</keyword>
<dbReference type="EMBL" id="LSFY01000001">
    <property type="protein sequence ID" value="KXZ40037.1"/>
    <property type="molecule type" value="Genomic_DNA"/>
</dbReference>
<dbReference type="Pfam" id="PF00436">
    <property type="entry name" value="SSB"/>
    <property type="match status" value="1"/>
</dbReference>
<comment type="subunit">
    <text evidence="2">Homotetramer.</text>
</comment>
<dbReference type="PATRIC" id="fig|1121328.3.peg.1121"/>
<dbReference type="EMBL" id="FRBG01000012">
    <property type="protein sequence ID" value="SHL12790.1"/>
    <property type="molecule type" value="Genomic_DNA"/>
</dbReference>
<dbReference type="GO" id="GO:0006260">
    <property type="term" value="P:DNA replication"/>
    <property type="evidence" value="ECO:0007669"/>
    <property type="project" value="InterPro"/>
</dbReference>
<comment type="caution">
    <text evidence="2">Lacks conserved residue(s) required for the propagation of feature annotation.</text>
</comment>
<dbReference type="InterPro" id="IPR011344">
    <property type="entry name" value="ssDNA-bd"/>
</dbReference>
<dbReference type="PROSITE" id="PS50935">
    <property type="entry name" value="SSB"/>
    <property type="match status" value="1"/>
</dbReference>
<dbReference type="PANTHER" id="PTHR10302:SF27">
    <property type="entry name" value="SINGLE-STRANDED DNA-BINDING PROTEIN"/>
    <property type="match status" value="1"/>
</dbReference>
<dbReference type="PANTHER" id="PTHR10302">
    <property type="entry name" value="SINGLE-STRANDED DNA-BINDING PROTEIN"/>
    <property type="match status" value="1"/>
</dbReference>
<dbReference type="GO" id="GO:0003697">
    <property type="term" value="F:single-stranded DNA binding"/>
    <property type="evidence" value="ECO:0007669"/>
    <property type="project" value="UniProtKB-UniRule"/>
</dbReference>
<organism evidence="4 6">
    <name type="scientific">Alkalithermobacter thermoalcaliphilus JW-YL-7 = DSM 7308</name>
    <dbReference type="NCBI Taxonomy" id="1121328"/>
    <lineage>
        <taxon>Bacteria</taxon>
        <taxon>Bacillati</taxon>
        <taxon>Bacillota</taxon>
        <taxon>Clostridia</taxon>
        <taxon>Peptostreptococcales</taxon>
        <taxon>Tepidibacteraceae</taxon>
        <taxon>Alkalithermobacter</taxon>
    </lineage>
</organism>
<protein>
    <recommendedName>
        <fullName evidence="2 3">Single-stranded DNA-binding protein</fullName>
        <shortName evidence="2">SSB</shortName>
    </recommendedName>
</protein>
<dbReference type="SUPFAM" id="SSF50249">
    <property type="entry name" value="Nucleic acid-binding proteins"/>
    <property type="match status" value="1"/>
</dbReference>
<dbReference type="AlphaFoldDB" id="A0A150FQZ0"/>
<evidence type="ECO:0000313" key="4">
    <source>
        <dbReference type="EMBL" id="KXZ40037.1"/>
    </source>
</evidence>
<evidence type="ECO:0000256" key="1">
    <source>
        <dbReference type="ARBA" id="ARBA00023125"/>
    </source>
</evidence>
<reference evidence="5 7" key="2">
    <citation type="submission" date="2016-11" db="EMBL/GenBank/DDBJ databases">
        <authorList>
            <person name="Varghese N."/>
            <person name="Submissions S."/>
        </authorList>
    </citation>
    <scope>NUCLEOTIDE SEQUENCE [LARGE SCALE GENOMIC DNA]</scope>
    <source>
        <strain evidence="5 7">DSM 7308</strain>
    </source>
</reference>
<comment type="caution">
    <text evidence="4">The sequence shown here is derived from an EMBL/GenBank/DDBJ whole genome shotgun (WGS) entry which is preliminary data.</text>
</comment>
<evidence type="ECO:0000256" key="2">
    <source>
        <dbReference type="HAMAP-Rule" id="MF_00984"/>
    </source>
</evidence>
<dbReference type="RefSeq" id="WP_066070229.1">
    <property type="nucleotide sequence ID" value="NZ_FRBG01000012.1"/>
</dbReference>
<dbReference type="Gene3D" id="2.40.50.140">
    <property type="entry name" value="Nucleic acid-binding proteins"/>
    <property type="match status" value="1"/>
</dbReference>
<sequence>MNNVALVGRLTKDPDLKYIPGGTAVATFSIAVNREFTSKEGKREVDFINIEVWNKQAENCANYLSKGSLVSVQGALRVDRYETSTGEKRTIAKVKATRVEFLGSKKTNELESFTEVDFEETPFA</sequence>
<accession>A0A150FQZ0</accession>
<evidence type="ECO:0000313" key="5">
    <source>
        <dbReference type="EMBL" id="SHL12790.1"/>
    </source>
</evidence>
<dbReference type="CDD" id="cd04496">
    <property type="entry name" value="SSB_OBF"/>
    <property type="match status" value="1"/>
</dbReference>
<evidence type="ECO:0000256" key="3">
    <source>
        <dbReference type="PIRNR" id="PIRNR002070"/>
    </source>
</evidence>
<dbReference type="Proteomes" id="UP000092605">
    <property type="component" value="Unassembled WGS sequence"/>
</dbReference>
<dbReference type="HAMAP" id="MF_00984">
    <property type="entry name" value="SSB"/>
    <property type="match status" value="1"/>
</dbReference>
<dbReference type="InterPro" id="IPR000424">
    <property type="entry name" value="Primosome_PriB/ssb"/>
</dbReference>
<dbReference type="GO" id="GO:0009295">
    <property type="term" value="C:nucleoid"/>
    <property type="evidence" value="ECO:0007669"/>
    <property type="project" value="TreeGrafter"/>
</dbReference>
<dbReference type="STRING" id="1121328.JWYL7_1112"/>
<dbReference type="NCBIfam" id="TIGR00621">
    <property type="entry name" value="ssb"/>
    <property type="match status" value="1"/>
</dbReference>